<dbReference type="Gene3D" id="2.60.40.10">
    <property type="entry name" value="Immunoglobulins"/>
    <property type="match status" value="3"/>
</dbReference>
<keyword evidence="1" id="KW-1133">Transmembrane helix</keyword>
<keyword evidence="1" id="KW-0812">Transmembrane</keyword>
<dbReference type="Gene3D" id="3.80.10.10">
    <property type="entry name" value="Ribonuclease Inhibitor"/>
    <property type="match status" value="1"/>
</dbReference>
<dbReference type="Pfam" id="PF13306">
    <property type="entry name" value="LRR_5"/>
    <property type="match status" value="1"/>
</dbReference>
<name>A0ABS3ZFL9_9FIRM</name>
<dbReference type="EMBL" id="JAFIQO010000058">
    <property type="protein sequence ID" value="MBP0056097.1"/>
    <property type="molecule type" value="Genomic_DNA"/>
</dbReference>
<keyword evidence="1" id="KW-0472">Membrane</keyword>
<evidence type="ECO:0000313" key="3">
    <source>
        <dbReference type="Proteomes" id="UP001315001"/>
    </source>
</evidence>
<sequence length="893" mass="101214">MEKIKQNTNCRRWASLWLVMAMAVMTAIFLRGGVVVQAEENENSIQNIKLYVNDVEQEDTDVYNTREGEQYKLRVEPESSYEGATYTYQWYKRGSLLQDETSSEITVTKTEDRVEGYYVSITNDRGGTSGSEFVLYQKSDFNLSILSYINEEYYDNESGRWTYLVDRGKKAKLHVDAKISTGTEITYTWQKYDDDRKMYVSTGNISDTYETDSIEFKESYRCIIHYKGGEETRDFTVGVKGQDEENKNFFVSKYIKINGKKKNNPYWINVKGGDDVILGVTVSDLPYGIEQKDISYAWYKVTAGESKPKCISTTNECEISNISKTGEYYCEVVDNKENESKEEFTVNVTNFTGSILFDGKKQNNDSLYVDSLKDLVGKKLTADVSYPGVSDSNFSYRWHEIDVEDEIVLSTDKEYVLSEEILSRRGLELGCEVTNLQNNESDEFQFYIYEKDDTYRGVTYINGEKDRIAQFPEGKSVVLKVAFPENVAEDMKYQWYKEDGSVNCTDSEYTIVMPNKEISYTCRVSDKNGNVYSYSFELYPSTKFMLRRYVNGYKINGNGWSVSPSSKVVMEVRAMTGDSDNVTYQWYKQQDRLYRKEAIKGATDATYTIIADEGTDDSELYYCLATRGNEREWIDFYIDTTDDVCDHTDIEVLPAVPATCEKDGLTEGKRCTECGETIVEQEVVKATGHKWDNGTVTKPATATETGVKTFTCTVCKKTKTEVIQKLTTNNTVNNDTTKKPETIETSLKTGTKVTDKKSKAVYKVTGNNTVQYTKASGKKVRKAKKVAIPAAVTVNGVKYQVTAIAPNAFKNNKNLKTIIIPATVRSIGKQAFAGCKNLKSIIIRTPYLTKKSVGAKAFKGISSKAVIKVPKKQLKAYKKLLKTKGVAKDVKIK</sequence>
<comment type="caution">
    <text evidence="2">The sequence shown here is derived from an EMBL/GenBank/DDBJ whole genome shotgun (WGS) entry which is preliminary data.</text>
</comment>
<dbReference type="RefSeq" id="WP_209292950.1">
    <property type="nucleotide sequence ID" value="NZ_JAFIQO010000058.1"/>
</dbReference>
<evidence type="ECO:0000256" key="1">
    <source>
        <dbReference type="SAM" id="Phobius"/>
    </source>
</evidence>
<gene>
    <name evidence="2" type="ORF">JYQ75_01515</name>
</gene>
<keyword evidence="3" id="KW-1185">Reference proteome</keyword>
<reference evidence="2 3" key="1">
    <citation type="submission" date="2021-02" db="EMBL/GenBank/DDBJ databases">
        <title>Lactate utilizing bacteria of the human gut.</title>
        <authorList>
            <person name="Sheridan P.O."/>
        </authorList>
    </citation>
    <scope>NUCLEOTIDE SEQUENCE [LARGE SCALE GENOMIC DNA]</scope>
    <source>
        <strain evidence="2 3">HTF-83D</strain>
    </source>
</reference>
<organism evidence="2 3">
    <name type="scientific">Anaerobutyricum soehngenii</name>
    <dbReference type="NCBI Taxonomy" id="105843"/>
    <lineage>
        <taxon>Bacteria</taxon>
        <taxon>Bacillati</taxon>
        <taxon>Bacillota</taxon>
        <taxon>Clostridia</taxon>
        <taxon>Lachnospirales</taxon>
        <taxon>Lachnospiraceae</taxon>
        <taxon>Anaerobutyricum</taxon>
    </lineage>
</organism>
<protein>
    <submittedName>
        <fullName evidence="2">Leucine-rich repeat protein</fullName>
    </submittedName>
</protein>
<feature type="transmembrane region" description="Helical" evidence="1">
    <location>
        <begin position="12"/>
        <end position="30"/>
    </location>
</feature>
<evidence type="ECO:0000313" key="2">
    <source>
        <dbReference type="EMBL" id="MBP0056097.1"/>
    </source>
</evidence>
<proteinExistence type="predicted"/>
<accession>A0ABS3ZFL9</accession>
<dbReference type="CDD" id="cd08368">
    <property type="entry name" value="LIM"/>
    <property type="match status" value="1"/>
</dbReference>
<dbReference type="InterPro" id="IPR013783">
    <property type="entry name" value="Ig-like_fold"/>
</dbReference>
<dbReference type="InterPro" id="IPR032675">
    <property type="entry name" value="LRR_dom_sf"/>
</dbReference>
<dbReference type="InterPro" id="IPR026906">
    <property type="entry name" value="LRR_5"/>
</dbReference>
<dbReference type="Proteomes" id="UP001315001">
    <property type="component" value="Unassembled WGS sequence"/>
</dbReference>